<dbReference type="CDD" id="cd05403">
    <property type="entry name" value="NT_KNTase_like"/>
    <property type="match status" value="1"/>
</dbReference>
<protein>
    <submittedName>
        <fullName evidence="3">Predicted nucleotidyltransferase</fullName>
    </submittedName>
</protein>
<dbReference type="GO" id="GO:0016779">
    <property type="term" value="F:nucleotidyltransferase activity"/>
    <property type="evidence" value="ECO:0007669"/>
    <property type="project" value="InterPro"/>
</dbReference>
<proteinExistence type="predicted"/>
<dbReference type="RefSeq" id="WP_114773583.1">
    <property type="nucleotide sequence ID" value="NZ_FOFT01000002.1"/>
</dbReference>
<dbReference type="Gene3D" id="3.30.460.10">
    <property type="entry name" value="Beta Polymerase, domain 2"/>
    <property type="match status" value="1"/>
</dbReference>
<reference evidence="4" key="1">
    <citation type="submission" date="2016-10" db="EMBL/GenBank/DDBJ databases">
        <authorList>
            <person name="Varghese N."/>
            <person name="Submissions S."/>
        </authorList>
    </citation>
    <scope>NUCLEOTIDE SEQUENCE [LARGE SCALE GENOMIC DNA]</scope>
    <source>
        <strain evidence="4">CGMCC 4.578</strain>
    </source>
</reference>
<keyword evidence="4" id="KW-1185">Reference proteome</keyword>
<dbReference type="AlphaFoldDB" id="A0A1H9GRI5"/>
<gene>
    <name evidence="3" type="ORF">SAMN05216195_102647</name>
</gene>
<evidence type="ECO:0000259" key="1">
    <source>
        <dbReference type="Pfam" id="PF01909"/>
    </source>
</evidence>
<evidence type="ECO:0000259" key="2">
    <source>
        <dbReference type="Pfam" id="PF13228"/>
    </source>
</evidence>
<feature type="domain" description="DUF4037" evidence="2">
    <location>
        <begin position="143"/>
        <end position="223"/>
    </location>
</feature>
<dbReference type="Pfam" id="PF01909">
    <property type="entry name" value="NTP_transf_2"/>
    <property type="match status" value="1"/>
</dbReference>
<evidence type="ECO:0000313" key="4">
    <source>
        <dbReference type="Proteomes" id="UP000199028"/>
    </source>
</evidence>
<dbReference type="OrthoDB" id="5176171at2"/>
<dbReference type="Pfam" id="PF13228">
    <property type="entry name" value="DUF4037"/>
    <property type="match status" value="1"/>
</dbReference>
<name>A0A1H9GRI5_9PSEU</name>
<evidence type="ECO:0000313" key="3">
    <source>
        <dbReference type="EMBL" id="SEQ52681.1"/>
    </source>
</evidence>
<accession>A0A1H9GRI5</accession>
<dbReference type="InterPro" id="IPR043519">
    <property type="entry name" value="NT_sf"/>
</dbReference>
<keyword evidence="3" id="KW-0808">Transferase</keyword>
<dbReference type="InterPro" id="IPR025117">
    <property type="entry name" value="DUF4037"/>
</dbReference>
<dbReference type="SUPFAM" id="SSF81301">
    <property type="entry name" value="Nucleotidyltransferase"/>
    <property type="match status" value="1"/>
</dbReference>
<sequence>MDNADLRPVLDRIREGLAGIPGTIGLALGGSRARGTASPNSDIDVGLYYDPADRVDFDTLLSAMAELDDRGAVDGFGRYGEWGPWINGGVWLRMADTKVDVLLRDVAKTRQVLEDCAAGRIDIHYQIGHPHGFCTAIYAGEVFQNVPFHDPEGMLAGLRSLVDPYPERLRAAVIERFGWESGFSLSTAKSAAERGDVAYVTGCAFRTVSCLTQVVFAAERRYLTNEKGSVAMADGFAAAPAGFAERVENALAALTHSPQGLGSALEQLRALHDDVLRHDHR</sequence>
<dbReference type="Proteomes" id="UP000199028">
    <property type="component" value="Unassembled WGS sequence"/>
</dbReference>
<feature type="domain" description="Polymerase nucleotidyl transferase" evidence="1">
    <location>
        <begin position="12"/>
        <end position="54"/>
    </location>
</feature>
<dbReference type="InterPro" id="IPR002934">
    <property type="entry name" value="Polymerase_NTP_transf_dom"/>
</dbReference>
<dbReference type="EMBL" id="FOFT01000002">
    <property type="protein sequence ID" value="SEQ52681.1"/>
    <property type="molecule type" value="Genomic_DNA"/>
</dbReference>
<organism evidence="3 4">
    <name type="scientific">Lentzea flaviverrucosa</name>
    <dbReference type="NCBI Taxonomy" id="200379"/>
    <lineage>
        <taxon>Bacteria</taxon>
        <taxon>Bacillati</taxon>
        <taxon>Actinomycetota</taxon>
        <taxon>Actinomycetes</taxon>
        <taxon>Pseudonocardiales</taxon>
        <taxon>Pseudonocardiaceae</taxon>
        <taxon>Lentzea</taxon>
    </lineage>
</organism>